<evidence type="ECO:0000313" key="2">
    <source>
        <dbReference type="Proteomes" id="UP000031278"/>
    </source>
</evidence>
<protein>
    <submittedName>
        <fullName evidence="1">Uncharacterized protein</fullName>
    </submittedName>
</protein>
<dbReference type="Proteomes" id="UP000031278">
    <property type="component" value="Unassembled WGS sequence"/>
</dbReference>
<accession>A0A0B9GK84</accession>
<name>A0A0B9GK84_9GAMM</name>
<dbReference type="AlphaFoldDB" id="A0A0B9GK84"/>
<sequence length="70" mass="7721">MGYGLWAMGYGLWAMGYGLTKVMVELKQEVPGGHRARRDLRGLLCGKKKPTSIEWATLQNTIRSLAAVAL</sequence>
<dbReference type="EMBL" id="JWLZ01000020">
    <property type="protein sequence ID" value="KHT65205.1"/>
    <property type="molecule type" value="Genomic_DNA"/>
</dbReference>
<organism evidence="1 2">
    <name type="scientific">Photobacterium gaetbulicola</name>
    <dbReference type="NCBI Taxonomy" id="1295392"/>
    <lineage>
        <taxon>Bacteria</taxon>
        <taxon>Pseudomonadati</taxon>
        <taxon>Pseudomonadota</taxon>
        <taxon>Gammaproteobacteria</taxon>
        <taxon>Vibrionales</taxon>
        <taxon>Vibrionaceae</taxon>
        <taxon>Photobacterium</taxon>
    </lineage>
</organism>
<reference evidence="1 2" key="1">
    <citation type="submission" date="2014-12" db="EMBL/GenBank/DDBJ databases">
        <title>Genome sequencing of Photobacterium gaetbulicola AD005a.</title>
        <authorList>
            <person name="Adrian T.G.S."/>
            <person name="Chan K.G."/>
        </authorList>
    </citation>
    <scope>NUCLEOTIDE SEQUENCE [LARGE SCALE GENOMIC DNA]</scope>
    <source>
        <strain evidence="1 2">AD005a</strain>
    </source>
</reference>
<evidence type="ECO:0000313" key="1">
    <source>
        <dbReference type="EMBL" id="KHT65205.1"/>
    </source>
</evidence>
<proteinExistence type="predicted"/>
<gene>
    <name evidence="1" type="ORF">RJ45_02395</name>
</gene>
<comment type="caution">
    <text evidence="1">The sequence shown here is derived from an EMBL/GenBank/DDBJ whole genome shotgun (WGS) entry which is preliminary data.</text>
</comment>